<comment type="caution">
    <text evidence="1">The sequence shown here is derived from an EMBL/GenBank/DDBJ whole genome shotgun (WGS) entry which is preliminary data.</text>
</comment>
<dbReference type="EMBL" id="JAQNWR010000002">
    <property type="protein sequence ID" value="MDC2407052.1"/>
    <property type="molecule type" value="Genomic_DNA"/>
</dbReference>
<name>A0AAP3WK43_BACOV</name>
<reference evidence="1" key="1">
    <citation type="submission" date="2022-10" db="EMBL/GenBank/DDBJ databases">
        <title>Human gut microbiome strain richness.</title>
        <authorList>
            <person name="Chen-Liaw A."/>
        </authorList>
    </citation>
    <scope>NUCLEOTIDE SEQUENCE</scope>
    <source>
        <strain evidence="1">F7_m1001271B151109d0_201107</strain>
    </source>
</reference>
<proteinExistence type="predicted"/>
<protein>
    <submittedName>
        <fullName evidence="1">Uncharacterized protein</fullName>
    </submittedName>
</protein>
<organism evidence="1 2">
    <name type="scientific">Bacteroides ovatus</name>
    <dbReference type="NCBI Taxonomy" id="28116"/>
    <lineage>
        <taxon>Bacteria</taxon>
        <taxon>Pseudomonadati</taxon>
        <taxon>Bacteroidota</taxon>
        <taxon>Bacteroidia</taxon>
        <taxon>Bacteroidales</taxon>
        <taxon>Bacteroidaceae</taxon>
        <taxon>Bacteroides</taxon>
    </lineage>
</organism>
<evidence type="ECO:0000313" key="2">
    <source>
        <dbReference type="Proteomes" id="UP001214017"/>
    </source>
</evidence>
<sequence>MVSFHLTSAILFGEILYAKVQRASGRQVSLSLTVPGYSSRQPSTNRRLTFTPHLVAGHSRTSLTVLLHWAVGYSVSSRTLFTCLIRPFPAVSPA</sequence>
<dbReference type="RefSeq" id="WP_153834750.1">
    <property type="nucleotide sequence ID" value="NZ_CACRTD010000040.1"/>
</dbReference>
<gene>
    <name evidence="1" type="ORF">PO240_04130</name>
</gene>
<dbReference type="Proteomes" id="UP001214017">
    <property type="component" value="Unassembled WGS sequence"/>
</dbReference>
<evidence type="ECO:0000313" key="1">
    <source>
        <dbReference type="EMBL" id="MDC2407052.1"/>
    </source>
</evidence>
<dbReference type="AlphaFoldDB" id="A0AAP3WK43"/>
<accession>A0AAP3WK43</accession>